<dbReference type="AlphaFoldDB" id="X1ML64"/>
<feature type="domain" description="Phosphoribosyltransferase" evidence="4">
    <location>
        <begin position="5"/>
        <end position="150"/>
    </location>
</feature>
<dbReference type="InterPro" id="IPR029057">
    <property type="entry name" value="PRTase-like"/>
</dbReference>
<evidence type="ECO:0000256" key="1">
    <source>
        <dbReference type="ARBA" id="ARBA00005565"/>
    </source>
</evidence>
<dbReference type="InterPro" id="IPR050137">
    <property type="entry name" value="PyrR_bifunctional"/>
</dbReference>
<keyword evidence="2" id="KW-0805">Transcription regulation</keyword>
<dbReference type="InterPro" id="IPR023050">
    <property type="entry name" value="PyrR"/>
</dbReference>
<dbReference type="InterPro" id="IPR000836">
    <property type="entry name" value="PRTase_dom"/>
</dbReference>
<dbReference type="Pfam" id="PF00156">
    <property type="entry name" value="Pribosyltran"/>
    <property type="match status" value="1"/>
</dbReference>
<keyword evidence="3" id="KW-0804">Transcription</keyword>
<evidence type="ECO:0000259" key="4">
    <source>
        <dbReference type="Pfam" id="PF00156"/>
    </source>
</evidence>
<feature type="non-terminal residue" evidence="5">
    <location>
        <position position="1"/>
    </location>
</feature>
<proteinExistence type="inferred from homology"/>
<dbReference type="HAMAP" id="MF_01219">
    <property type="entry name" value="PyrR"/>
    <property type="match status" value="1"/>
</dbReference>
<dbReference type="NCBIfam" id="NF003545">
    <property type="entry name" value="PRK05205.1-1"/>
    <property type="match status" value="1"/>
</dbReference>
<protein>
    <recommendedName>
        <fullName evidence="4">Phosphoribosyltransferase domain-containing protein</fullName>
    </recommendedName>
</protein>
<organism evidence="5">
    <name type="scientific">marine sediment metagenome</name>
    <dbReference type="NCBI Taxonomy" id="412755"/>
    <lineage>
        <taxon>unclassified sequences</taxon>
        <taxon>metagenomes</taxon>
        <taxon>ecological metagenomes</taxon>
    </lineage>
</organism>
<accession>X1ML64</accession>
<dbReference type="NCBIfam" id="NF003549">
    <property type="entry name" value="PRK05205.1-5"/>
    <property type="match status" value="1"/>
</dbReference>
<evidence type="ECO:0000256" key="3">
    <source>
        <dbReference type="ARBA" id="ARBA00023163"/>
    </source>
</evidence>
<evidence type="ECO:0000313" key="5">
    <source>
        <dbReference type="EMBL" id="GAI15445.1"/>
    </source>
</evidence>
<reference evidence="5" key="1">
    <citation type="journal article" date="2014" name="Front. Microbiol.">
        <title>High frequency of phylogenetically diverse reductive dehalogenase-homologous genes in deep subseafloor sedimentary metagenomes.</title>
        <authorList>
            <person name="Kawai M."/>
            <person name="Futagami T."/>
            <person name="Toyoda A."/>
            <person name="Takaki Y."/>
            <person name="Nishi S."/>
            <person name="Hori S."/>
            <person name="Arai W."/>
            <person name="Tsubouchi T."/>
            <person name="Morono Y."/>
            <person name="Uchiyama I."/>
            <person name="Ito T."/>
            <person name="Fujiyama A."/>
            <person name="Inagaki F."/>
            <person name="Takami H."/>
        </authorList>
    </citation>
    <scope>NUCLEOTIDE SEQUENCE</scope>
    <source>
        <strain evidence="5">Expedition CK06-06</strain>
    </source>
</reference>
<dbReference type="CDD" id="cd06223">
    <property type="entry name" value="PRTases_typeI"/>
    <property type="match status" value="1"/>
</dbReference>
<name>X1ML64_9ZZZZ</name>
<dbReference type="FunFam" id="3.40.50.2020:FF:000020">
    <property type="entry name" value="Bifunctional protein PyrR"/>
    <property type="match status" value="1"/>
</dbReference>
<dbReference type="Gene3D" id="3.40.50.2020">
    <property type="match status" value="1"/>
</dbReference>
<gene>
    <name evidence="5" type="ORF">S06H3_13590</name>
</gene>
<dbReference type="PANTHER" id="PTHR11608">
    <property type="entry name" value="BIFUNCTIONAL PROTEIN PYRR"/>
    <property type="match status" value="1"/>
</dbReference>
<evidence type="ECO:0000256" key="2">
    <source>
        <dbReference type="ARBA" id="ARBA00023015"/>
    </source>
</evidence>
<comment type="caution">
    <text evidence="5">The sequence shown here is derived from an EMBL/GenBank/DDBJ whole genome shotgun (WGS) entry which is preliminary data.</text>
</comment>
<dbReference type="PANTHER" id="PTHR11608:SF0">
    <property type="entry name" value="BIFUNCTIONAL PROTEIN PYRR"/>
    <property type="match status" value="1"/>
</dbReference>
<dbReference type="SUPFAM" id="SSF53271">
    <property type="entry name" value="PRTase-like"/>
    <property type="match status" value="1"/>
</dbReference>
<comment type="similarity">
    <text evidence="1">Belongs to the purine/pyrimidine phosphoribosyltransferase family. PyrR subfamily.</text>
</comment>
<dbReference type="EMBL" id="BARV01006640">
    <property type="protein sequence ID" value="GAI15445.1"/>
    <property type="molecule type" value="Genomic_DNA"/>
</dbReference>
<sequence length="165" mass="18787">RSLLRLSHQILEKNREIEDLVVVGIHRRGVTLAERISKMIEEIKGKKLPTGTLDITLYRDDLTRIAYQPVVRNTNILFPIDDKKVVLVDDVLYTGRTVRAAIDALIDFGRPKKIELVVLIDRGHRELPIRADYVGKNIPTSPGEMVEVKVEELDGTDEVLILKRT</sequence>